<dbReference type="GO" id="GO:0004518">
    <property type="term" value="F:nuclease activity"/>
    <property type="evidence" value="ECO:0007669"/>
    <property type="project" value="UniProtKB-KW"/>
</dbReference>
<accession>A0AAD4HTN0</accession>
<keyword evidence="6" id="KW-0227">DNA damage</keyword>
<evidence type="ECO:0000256" key="7">
    <source>
        <dbReference type="ARBA" id="ARBA00022801"/>
    </source>
</evidence>
<comment type="cofactor">
    <cofactor evidence="2">
        <name>Mg(2+)</name>
        <dbReference type="ChEBI" id="CHEBI:18420"/>
    </cofactor>
</comment>
<evidence type="ECO:0000256" key="5">
    <source>
        <dbReference type="ARBA" id="ARBA00022723"/>
    </source>
</evidence>
<dbReference type="GO" id="GO:0046872">
    <property type="term" value="F:metal ion binding"/>
    <property type="evidence" value="ECO:0007669"/>
    <property type="project" value="UniProtKB-KW"/>
</dbReference>
<dbReference type="CDD" id="cd09080">
    <property type="entry name" value="TDP2"/>
    <property type="match status" value="1"/>
</dbReference>
<reference evidence="12" key="1">
    <citation type="submission" date="2023-02" db="EMBL/GenBank/DDBJ databases">
        <authorList>
            <person name="Palmer J.M."/>
        </authorList>
    </citation>
    <scope>NUCLEOTIDE SEQUENCE</scope>
    <source>
        <strain evidence="12">FW57</strain>
    </source>
</reference>
<evidence type="ECO:0000256" key="4">
    <source>
        <dbReference type="ARBA" id="ARBA00022722"/>
    </source>
</evidence>
<evidence type="ECO:0000313" key="13">
    <source>
        <dbReference type="Proteomes" id="UP001197093"/>
    </source>
</evidence>
<evidence type="ECO:0000256" key="3">
    <source>
        <dbReference type="ARBA" id="ARBA00004322"/>
    </source>
</evidence>
<keyword evidence="8" id="KW-0460">Magnesium</keyword>
<dbReference type="GO" id="GO:0003697">
    <property type="term" value="F:single-stranded DNA binding"/>
    <property type="evidence" value="ECO:0007669"/>
    <property type="project" value="TreeGrafter"/>
</dbReference>
<dbReference type="GO" id="GO:0005737">
    <property type="term" value="C:cytoplasm"/>
    <property type="evidence" value="ECO:0007669"/>
    <property type="project" value="TreeGrafter"/>
</dbReference>
<evidence type="ECO:0000256" key="1">
    <source>
        <dbReference type="ARBA" id="ARBA00001936"/>
    </source>
</evidence>
<dbReference type="PANTHER" id="PTHR15822:SF4">
    <property type="entry name" value="TYROSYL-DNA PHOSPHODIESTERASE 2"/>
    <property type="match status" value="1"/>
</dbReference>
<dbReference type="PANTHER" id="PTHR15822">
    <property type="entry name" value="TRAF AND TNF RECEPTOR-ASSOCIATED PROTEIN"/>
    <property type="match status" value="1"/>
</dbReference>
<keyword evidence="5" id="KW-0479">Metal-binding</keyword>
<keyword evidence="13" id="KW-1185">Reference proteome</keyword>
<evidence type="ECO:0000256" key="2">
    <source>
        <dbReference type="ARBA" id="ARBA00001946"/>
    </source>
</evidence>
<evidence type="ECO:0000259" key="11">
    <source>
        <dbReference type="Pfam" id="PF03372"/>
    </source>
</evidence>
<protein>
    <recommendedName>
        <fullName evidence="11">Endonuclease/exonuclease/phosphatase domain-containing protein</fullName>
    </recommendedName>
</protein>
<comment type="caution">
    <text evidence="12">The sequence shown here is derived from an EMBL/GenBank/DDBJ whole genome shotgun (WGS) entry which is preliminary data.</text>
</comment>
<organism evidence="12 13">
    <name type="scientific">Staphylotrichum longicolle</name>
    <dbReference type="NCBI Taxonomy" id="669026"/>
    <lineage>
        <taxon>Eukaryota</taxon>
        <taxon>Fungi</taxon>
        <taxon>Dikarya</taxon>
        <taxon>Ascomycota</taxon>
        <taxon>Pezizomycotina</taxon>
        <taxon>Sordariomycetes</taxon>
        <taxon>Sordariomycetidae</taxon>
        <taxon>Sordariales</taxon>
        <taxon>Chaetomiaceae</taxon>
        <taxon>Staphylotrichum</taxon>
    </lineage>
</organism>
<dbReference type="Proteomes" id="UP001197093">
    <property type="component" value="Unassembled WGS sequence"/>
</dbReference>
<evidence type="ECO:0000313" key="12">
    <source>
        <dbReference type="EMBL" id="KAG7285274.1"/>
    </source>
</evidence>
<evidence type="ECO:0000256" key="9">
    <source>
        <dbReference type="ARBA" id="ARBA00023204"/>
    </source>
</evidence>
<dbReference type="AlphaFoldDB" id="A0AAD4HTN0"/>
<dbReference type="InterPro" id="IPR005135">
    <property type="entry name" value="Endo/exonuclease/phosphatase"/>
</dbReference>
<comment type="cofactor">
    <cofactor evidence="1">
        <name>Mn(2+)</name>
        <dbReference type="ChEBI" id="CHEBI:29035"/>
    </cofactor>
</comment>
<dbReference type="InterPro" id="IPR036691">
    <property type="entry name" value="Endo/exonu/phosph_ase_sf"/>
</dbReference>
<dbReference type="InterPro" id="IPR051547">
    <property type="entry name" value="TDP2-like"/>
</dbReference>
<feature type="domain" description="Endonuclease/exonuclease/phosphatase" evidence="11">
    <location>
        <begin position="51"/>
        <end position="304"/>
    </location>
</feature>
<proteinExistence type="predicted"/>
<keyword evidence="10" id="KW-0539">Nucleus</keyword>
<dbReference type="Pfam" id="PF03372">
    <property type="entry name" value="Exo_endo_phos"/>
    <property type="match status" value="1"/>
</dbReference>
<keyword evidence="7" id="KW-0378">Hydrolase</keyword>
<evidence type="ECO:0000256" key="8">
    <source>
        <dbReference type="ARBA" id="ARBA00022842"/>
    </source>
</evidence>
<dbReference type="SUPFAM" id="SSF56219">
    <property type="entry name" value="DNase I-like"/>
    <property type="match status" value="1"/>
</dbReference>
<name>A0AAD4HTN0_9PEZI</name>
<dbReference type="GO" id="GO:0006302">
    <property type="term" value="P:double-strand break repair"/>
    <property type="evidence" value="ECO:0007669"/>
    <property type="project" value="TreeGrafter"/>
</dbReference>
<keyword evidence="4" id="KW-0540">Nuclease</keyword>
<sequence>MFPTIQSWRRGEPAPQEYFTFRNGLWWPVEVQGSTVPPGSETPRSFHFSVLSWNIDFMRPYGEARMAAALKHLRSLVANKPDPSIVMLNEMTQSDLALIKQADWVRAGYNITDASTDHWESPTYGTCMLIPTTLPITSLFRLHYPVTAMQRDALFVDIALPQSQTLRLCTSHLESLCAIPPRRPAQLAAAAQWLHRAHAGIIGGDFNAIEEFDRTLHVDNGLKDAYLETGGVEGEEGGMTWGHMAGRRERTRWGLSRMDKILFCGGVEVVGFERFGMDVVVEEERAAGELVEGRDLEKAWVTDHLGVRAEFRIEVAEITSTVPKEGTRQEGARQEGTPGA</sequence>
<dbReference type="EMBL" id="JAHCVI010000005">
    <property type="protein sequence ID" value="KAG7285274.1"/>
    <property type="molecule type" value="Genomic_DNA"/>
</dbReference>
<dbReference type="GO" id="GO:0070260">
    <property type="term" value="F:5'-tyrosyl-DNA phosphodiesterase activity"/>
    <property type="evidence" value="ECO:0007669"/>
    <property type="project" value="TreeGrafter"/>
</dbReference>
<dbReference type="Gene3D" id="3.60.10.10">
    <property type="entry name" value="Endonuclease/exonuclease/phosphatase"/>
    <property type="match status" value="1"/>
</dbReference>
<keyword evidence="9" id="KW-0234">DNA repair</keyword>
<evidence type="ECO:0000256" key="10">
    <source>
        <dbReference type="ARBA" id="ARBA00023242"/>
    </source>
</evidence>
<evidence type="ECO:0000256" key="6">
    <source>
        <dbReference type="ARBA" id="ARBA00022763"/>
    </source>
</evidence>
<comment type="subcellular location">
    <subcellularLocation>
        <location evidence="3">Nucleus</location>
        <location evidence="3">PML body</location>
    </subcellularLocation>
</comment>
<gene>
    <name evidence="12" type="ORF">NEMBOFW57_009895</name>
</gene>